<dbReference type="EMBL" id="LR590484">
    <property type="protein sequence ID" value="VTR45181.1"/>
    <property type="molecule type" value="Genomic_DNA"/>
</dbReference>
<evidence type="ECO:0000259" key="1">
    <source>
        <dbReference type="Pfam" id="PF00149"/>
    </source>
</evidence>
<dbReference type="STRING" id="1123265.GCA_000686625_01635"/>
<proteinExistence type="predicted"/>
<dbReference type="InterPro" id="IPR004843">
    <property type="entry name" value="Calcineurin-like_PHP"/>
</dbReference>
<reference evidence="2 3" key="1">
    <citation type="submission" date="2019-05" db="EMBL/GenBank/DDBJ databases">
        <authorList>
            <consortium name="Pathogen Informatics"/>
        </authorList>
    </citation>
    <scope>NUCLEOTIDE SEQUENCE [LARGE SCALE GENOMIC DNA]</scope>
    <source>
        <strain evidence="2 3">NCTC11429</strain>
    </source>
</reference>
<dbReference type="AlphaFoldDB" id="A0A4U9VP09"/>
<dbReference type="GO" id="GO:0047631">
    <property type="term" value="F:ADP-ribose diphosphatase activity"/>
    <property type="evidence" value="ECO:0007669"/>
    <property type="project" value="TreeGrafter"/>
</dbReference>
<dbReference type="PANTHER" id="PTHR16509">
    <property type="match status" value="1"/>
</dbReference>
<dbReference type="PANTHER" id="PTHR16509:SF8">
    <property type="entry name" value="MANGANESE-DEPENDENT ADP-RIBOSE_CDP-ALCOHOL DIPHOSPHATASE"/>
    <property type="match status" value="1"/>
</dbReference>
<feature type="domain" description="Calcineurin-like phosphoesterase" evidence="1">
    <location>
        <begin position="30"/>
        <end position="248"/>
    </location>
</feature>
<organism evidence="2 3">
    <name type="scientific">Sphingobacterium thalpophilum</name>
    <dbReference type="NCBI Taxonomy" id="259"/>
    <lineage>
        <taxon>Bacteria</taxon>
        <taxon>Pseudomonadati</taxon>
        <taxon>Bacteroidota</taxon>
        <taxon>Sphingobacteriia</taxon>
        <taxon>Sphingobacteriales</taxon>
        <taxon>Sphingobacteriaceae</taxon>
        <taxon>Sphingobacterium</taxon>
    </lineage>
</organism>
<dbReference type="GO" id="GO:0030145">
    <property type="term" value="F:manganese ion binding"/>
    <property type="evidence" value="ECO:0007669"/>
    <property type="project" value="TreeGrafter"/>
</dbReference>
<dbReference type="RefSeq" id="WP_028069154.1">
    <property type="nucleotide sequence ID" value="NZ_CP158797.1"/>
</dbReference>
<dbReference type="SUPFAM" id="SSF56300">
    <property type="entry name" value="Metallo-dependent phosphatases"/>
    <property type="match status" value="1"/>
</dbReference>
<dbReference type="KEGG" id="stha:NCTC11429_03176"/>
<evidence type="ECO:0000313" key="2">
    <source>
        <dbReference type="EMBL" id="VTR45181.1"/>
    </source>
</evidence>
<protein>
    <submittedName>
        <fullName evidence="2">Cyclic 3',5'-adenosine monophosphate phosphodiesterase</fullName>
    </submittedName>
</protein>
<dbReference type="GO" id="GO:0008663">
    <property type="term" value="F:2',3'-cyclic-nucleotide 2'-phosphodiesterase activity"/>
    <property type="evidence" value="ECO:0007669"/>
    <property type="project" value="TreeGrafter"/>
</dbReference>
<sequence length="306" mass="35129">MRHSHLLRFILLLVFANVLRVTAQELPCQFRIGLIADPQYADLEDRGERRYRQSLQKIEESVHELNNQAVDFTFVLGDLVDQGINDLPRIAERLAKLDAPTFKLLGNHDYVHTEDGKNLYKAFDMPASYYSVNKGDWVFILLNTNEVSQYATKVDTYERIYWQRQQDSLKRQGRTNAALWNGGVGPQQFAWLKGQLDEAQNANKHILVLTHHPLFPENGLEALNNRELLELIAQFPNVRAVLSGHHHAGNFGVYKGIPMVTLEGMVEGRDNAFGVLNCFIDRIEIHGKGRLTSRVLWFPRKADRKK</sequence>
<dbReference type="Pfam" id="PF00149">
    <property type="entry name" value="Metallophos"/>
    <property type="match status" value="1"/>
</dbReference>
<dbReference type="Proteomes" id="UP000308196">
    <property type="component" value="Chromosome"/>
</dbReference>
<dbReference type="Gene3D" id="3.60.21.10">
    <property type="match status" value="1"/>
</dbReference>
<dbReference type="GeneID" id="78463866"/>
<dbReference type="InterPro" id="IPR029052">
    <property type="entry name" value="Metallo-depent_PP-like"/>
</dbReference>
<accession>A0A4U9VP09</accession>
<name>A0A4U9VP09_9SPHI</name>
<dbReference type="GO" id="GO:0047734">
    <property type="term" value="F:CDP-glycerol diphosphatase activity"/>
    <property type="evidence" value="ECO:0007669"/>
    <property type="project" value="TreeGrafter"/>
</dbReference>
<evidence type="ECO:0000313" key="3">
    <source>
        <dbReference type="Proteomes" id="UP000308196"/>
    </source>
</evidence>
<gene>
    <name evidence="2" type="ORF">NCTC11429_03176</name>
</gene>